<sequence length="535" mass="60169">MPRLVSNLHRKCPTLYLSAICRGTGNLKTLHTHQSFDEVPKRDVYPVNSILASYTRNHDYFATWALFCRLHRTQSKLDAYSFTPVLVACSALSETEHGKQVHCLMIKNGTEAGTVTKTALMDMYSRYGNLDDSVRIFEEMEFKDVVTWNALLSSFLRCGLVQRAFGLFMEMKRDRVEFSEFTLCSVLKACASLKAFRQGKQVHGLVVVMGRDMVVLGTALIDFYSDVGHISKAIKVFSSLNCRKDNVMCNSLIFGCVQNKKYEEVFSIIRTKKPNVVALTCTLTACSENSNLWIGKQIHCVAIRHDFTSETQMCNVLLDMYAKCGKISDARSLYNCICNKDVVSWTSMVDAYGSHGHGIEALGLFKKMREERTGVLPNSVTFLTVLSACGHSGLVDEGLECFNTMRDEYGLWPGTEHYVCLIDILGRAGRIDEVWYMFDDMVKHGVRPTVAVWAAMLNACSYNLDVNRGEFAAKKLLQLEPNKPENYVLVSNFYAAIGKWDCVDKLRIIMGMKGLVKEAGSSWVTVSQHHDKAMA</sequence>
<keyword evidence="1" id="KW-0677">Repeat</keyword>
<gene>
    <name evidence="3" type="ORF">FNV43_RR17304</name>
</gene>
<feature type="repeat" description="PPR" evidence="2">
    <location>
        <begin position="341"/>
        <end position="375"/>
    </location>
</feature>
<dbReference type="AlphaFoldDB" id="A0A8K0GUQ0"/>
<proteinExistence type="predicted"/>
<dbReference type="NCBIfam" id="TIGR00756">
    <property type="entry name" value="PPR"/>
    <property type="match status" value="5"/>
</dbReference>
<dbReference type="Gene3D" id="1.25.40.10">
    <property type="entry name" value="Tetratricopeptide repeat domain"/>
    <property type="match status" value="3"/>
</dbReference>
<dbReference type="Proteomes" id="UP000796880">
    <property type="component" value="Unassembled WGS sequence"/>
</dbReference>
<organism evidence="3 4">
    <name type="scientific">Rhamnella rubrinervis</name>
    <dbReference type="NCBI Taxonomy" id="2594499"/>
    <lineage>
        <taxon>Eukaryota</taxon>
        <taxon>Viridiplantae</taxon>
        <taxon>Streptophyta</taxon>
        <taxon>Embryophyta</taxon>
        <taxon>Tracheophyta</taxon>
        <taxon>Spermatophyta</taxon>
        <taxon>Magnoliopsida</taxon>
        <taxon>eudicotyledons</taxon>
        <taxon>Gunneridae</taxon>
        <taxon>Pentapetalae</taxon>
        <taxon>rosids</taxon>
        <taxon>fabids</taxon>
        <taxon>Rosales</taxon>
        <taxon>Rhamnaceae</taxon>
        <taxon>rhamnoid group</taxon>
        <taxon>Rhamneae</taxon>
        <taxon>Rhamnella</taxon>
    </lineage>
</organism>
<evidence type="ECO:0000256" key="2">
    <source>
        <dbReference type="PROSITE-ProRule" id="PRU00708"/>
    </source>
</evidence>
<dbReference type="Pfam" id="PF20431">
    <property type="entry name" value="E_motif"/>
    <property type="match status" value="1"/>
</dbReference>
<dbReference type="FunFam" id="1.25.40.10:FF:000090">
    <property type="entry name" value="Pentatricopeptide repeat-containing protein, chloroplastic"/>
    <property type="match status" value="1"/>
</dbReference>
<evidence type="ECO:0000313" key="4">
    <source>
        <dbReference type="Proteomes" id="UP000796880"/>
    </source>
</evidence>
<dbReference type="EMBL" id="VOIH02000008">
    <property type="protein sequence ID" value="KAF3439029.1"/>
    <property type="molecule type" value="Genomic_DNA"/>
</dbReference>
<dbReference type="Pfam" id="PF13041">
    <property type="entry name" value="PPR_2"/>
    <property type="match status" value="3"/>
</dbReference>
<feature type="repeat" description="PPR" evidence="2">
    <location>
        <begin position="414"/>
        <end position="448"/>
    </location>
</feature>
<accession>A0A8K0GUQ0</accession>
<evidence type="ECO:0008006" key="5">
    <source>
        <dbReference type="Google" id="ProtNLM"/>
    </source>
</evidence>
<evidence type="ECO:0000256" key="1">
    <source>
        <dbReference type="ARBA" id="ARBA00022737"/>
    </source>
</evidence>
<keyword evidence="4" id="KW-1185">Reference proteome</keyword>
<evidence type="ECO:0000313" key="3">
    <source>
        <dbReference type="EMBL" id="KAF3439029.1"/>
    </source>
</evidence>
<dbReference type="OrthoDB" id="428771at2759"/>
<dbReference type="FunFam" id="1.25.40.10:FF:000382">
    <property type="entry name" value="Pentatricopeptide repeat-containing protein"/>
    <property type="match status" value="1"/>
</dbReference>
<dbReference type="InterPro" id="IPR011990">
    <property type="entry name" value="TPR-like_helical_dom_sf"/>
</dbReference>
<dbReference type="GO" id="GO:0003723">
    <property type="term" value="F:RNA binding"/>
    <property type="evidence" value="ECO:0007669"/>
    <property type="project" value="InterPro"/>
</dbReference>
<comment type="caution">
    <text evidence="3">The sequence shown here is derived from an EMBL/GenBank/DDBJ whole genome shotgun (WGS) entry which is preliminary data.</text>
</comment>
<dbReference type="InterPro" id="IPR046960">
    <property type="entry name" value="PPR_At4g14850-like_plant"/>
</dbReference>
<feature type="repeat" description="PPR" evidence="2">
    <location>
        <begin position="378"/>
        <end position="408"/>
    </location>
</feature>
<dbReference type="InterPro" id="IPR002885">
    <property type="entry name" value="PPR_rpt"/>
</dbReference>
<reference evidence="3" key="1">
    <citation type="submission" date="2020-03" db="EMBL/GenBank/DDBJ databases">
        <title>A high-quality chromosome-level genome assembly of a woody plant with both climbing and erect habits, Rhamnella rubrinervis.</title>
        <authorList>
            <person name="Lu Z."/>
            <person name="Yang Y."/>
            <person name="Zhu X."/>
            <person name="Sun Y."/>
        </authorList>
    </citation>
    <scope>NUCLEOTIDE SEQUENCE</scope>
    <source>
        <strain evidence="3">BYM</strain>
        <tissue evidence="3">Leaf</tissue>
    </source>
</reference>
<dbReference type="InterPro" id="IPR046848">
    <property type="entry name" value="E_motif"/>
</dbReference>
<dbReference type="Pfam" id="PF01535">
    <property type="entry name" value="PPR"/>
    <property type="match status" value="1"/>
</dbReference>
<protein>
    <recommendedName>
        <fullName evidence="5">Pentatricopeptide repeat-containing protein</fullName>
    </recommendedName>
</protein>
<dbReference type="PANTHER" id="PTHR24015">
    <property type="entry name" value="OS07G0578800 PROTEIN-RELATED"/>
    <property type="match status" value="1"/>
</dbReference>
<dbReference type="PANTHER" id="PTHR24015:SF1923">
    <property type="entry name" value="OS03G0624800 PROTEIN"/>
    <property type="match status" value="1"/>
</dbReference>
<dbReference type="PROSITE" id="PS51375">
    <property type="entry name" value="PPR"/>
    <property type="match status" value="4"/>
</dbReference>
<feature type="repeat" description="PPR" evidence="2">
    <location>
        <begin position="144"/>
        <end position="178"/>
    </location>
</feature>
<dbReference type="GO" id="GO:0009451">
    <property type="term" value="P:RNA modification"/>
    <property type="evidence" value="ECO:0007669"/>
    <property type="project" value="InterPro"/>
</dbReference>
<name>A0A8K0GUQ0_9ROSA</name>